<organism evidence="3 4">
    <name type="scientific">Kordia antarctica</name>
    <dbReference type="NCBI Taxonomy" id="1218801"/>
    <lineage>
        <taxon>Bacteria</taxon>
        <taxon>Pseudomonadati</taxon>
        <taxon>Bacteroidota</taxon>
        <taxon>Flavobacteriia</taxon>
        <taxon>Flavobacteriales</taxon>
        <taxon>Flavobacteriaceae</taxon>
        <taxon>Kordia</taxon>
    </lineage>
</organism>
<reference evidence="3 4" key="1">
    <citation type="journal article" date="2013" name="Int. J. Syst. Evol. Microbiol.">
        <title>Kordia antarctica sp. nov., isolated from Antarctic seawater.</title>
        <authorList>
            <person name="Baek K."/>
            <person name="Choi A."/>
            <person name="Kang I."/>
            <person name="Lee K."/>
            <person name="Cho J.C."/>
        </authorList>
    </citation>
    <scope>NUCLEOTIDE SEQUENCE [LARGE SCALE GENOMIC DNA]</scope>
    <source>
        <strain evidence="3 4">IMCC3317</strain>
    </source>
</reference>
<evidence type="ECO:0000256" key="1">
    <source>
        <dbReference type="ARBA" id="ARBA00022729"/>
    </source>
</evidence>
<dbReference type="NCBIfam" id="TIGR04183">
    <property type="entry name" value="Por_Secre_tail"/>
    <property type="match status" value="1"/>
</dbReference>
<dbReference type="Proteomes" id="UP000464657">
    <property type="component" value="Chromosome"/>
</dbReference>
<proteinExistence type="predicted"/>
<keyword evidence="4" id="KW-1185">Reference proteome</keyword>
<dbReference type="RefSeq" id="WP_160128270.1">
    <property type="nucleotide sequence ID" value="NZ_CP019288.1"/>
</dbReference>
<gene>
    <name evidence="3" type="ORF">IMCC3317_08750</name>
</gene>
<evidence type="ECO:0000256" key="2">
    <source>
        <dbReference type="SAM" id="SignalP"/>
    </source>
</evidence>
<keyword evidence="1 2" id="KW-0732">Signal</keyword>
<evidence type="ECO:0000313" key="4">
    <source>
        <dbReference type="Proteomes" id="UP000464657"/>
    </source>
</evidence>
<evidence type="ECO:0008006" key="5">
    <source>
        <dbReference type="Google" id="ProtNLM"/>
    </source>
</evidence>
<dbReference type="OrthoDB" id="1431965at2"/>
<feature type="signal peptide" evidence="2">
    <location>
        <begin position="1"/>
        <end position="19"/>
    </location>
</feature>
<accession>A0A7L4ZGH4</accession>
<dbReference type="KEGG" id="kan:IMCC3317_08750"/>
<name>A0A7L4ZGH4_9FLAO</name>
<feature type="chain" id="PRO_5029848961" description="Secretion system C-terminal sorting domain-containing protein" evidence="2">
    <location>
        <begin position="20"/>
        <end position="246"/>
    </location>
</feature>
<sequence>MKKIYFFTFFMLVSTLAFSQELFNFTGYNGAGSTETASVATINDQITVRFEDADIINNFYTENQTFIHMYLGLRTNNGSFQAVPADFNDLSWQPVLNLTDGDASVASNTYEITFTPGRLFPSLVNETILGIDFLFQNQFGGGGNNQSANMYIDLVDATLNSSTLNSNDRDRTKVNTSYSGGKLSISGINTTATIAIYNLLGRKVVDLKNIAINGSFSKYLDLPKNNIYIVKISSAEFSKTFKIVAK</sequence>
<dbReference type="EMBL" id="CP019288">
    <property type="protein sequence ID" value="QHI35529.1"/>
    <property type="molecule type" value="Genomic_DNA"/>
</dbReference>
<protein>
    <recommendedName>
        <fullName evidence="5">Secretion system C-terminal sorting domain-containing protein</fullName>
    </recommendedName>
</protein>
<dbReference type="AlphaFoldDB" id="A0A7L4ZGH4"/>
<dbReference type="InterPro" id="IPR026444">
    <property type="entry name" value="Secre_tail"/>
</dbReference>
<evidence type="ECO:0000313" key="3">
    <source>
        <dbReference type="EMBL" id="QHI35529.1"/>
    </source>
</evidence>